<feature type="active site" description="Proton donor" evidence="6">
    <location>
        <position position="125"/>
    </location>
</feature>
<dbReference type="AlphaFoldDB" id="A0ABD3ZSH3"/>
<feature type="active site" evidence="6">
    <location>
        <position position="14"/>
    </location>
</feature>
<dbReference type="Gene3D" id="3.40.50.2300">
    <property type="match status" value="1"/>
</dbReference>
<evidence type="ECO:0000256" key="3">
    <source>
        <dbReference type="ARBA" id="ARBA00022801"/>
    </source>
</evidence>
<proteinExistence type="inferred from homology"/>
<name>A0ABD3ZSH3_BACIU</name>
<gene>
    <name evidence="8" type="ORF">B4067_0840</name>
</gene>
<keyword evidence="3 8" id="KW-0378">Hydrolase</keyword>
<organism evidence="8 9">
    <name type="scientific">Bacillus subtilis subsp. subtilis</name>
    <dbReference type="NCBI Taxonomy" id="135461"/>
    <lineage>
        <taxon>Bacteria</taxon>
        <taxon>Bacillati</taxon>
        <taxon>Bacillota</taxon>
        <taxon>Bacilli</taxon>
        <taxon>Bacillales</taxon>
        <taxon>Bacillaceae</taxon>
        <taxon>Bacillus</taxon>
    </lineage>
</organism>
<dbReference type="InterPro" id="IPR036196">
    <property type="entry name" value="Ptyr_pPase_sf"/>
</dbReference>
<evidence type="ECO:0000259" key="7">
    <source>
        <dbReference type="SMART" id="SM00226"/>
    </source>
</evidence>
<feature type="active site" description="Nucleophile" evidence="6">
    <location>
        <position position="8"/>
    </location>
</feature>
<dbReference type="EC" id="3.1.3.48" evidence="2"/>
<protein>
    <recommendedName>
        <fullName evidence="2">protein-tyrosine-phosphatase</fullName>
        <ecNumber evidence="2">3.1.3.48</ecNumber>
    </recommendedName>
</protein>
<evidence type="ECO:0000256" key="2">
    <source>
        <dbReference type="ARBA" id="ARBA00013064"/>
    </source>
</evidence>
<evidence type="ECO:0000256" key="5">
    <source>
        <dbReference type="ARBA" id="ARBA00051722"/>
    </source>
</evidence>
<dbReference type="PRINTS" id="PR00719">
    <property type="entry name" value="LMWPTPASE"/>
</dbReference>
<reference evidence="8 9" key="1">
    <citation type="submission" date="2014-11" db="EMBL/GenBank/DDBJ databases">
        <title>Draft Genome Sequences of Nine Bacillus subtilis Strains that Form Spores with High Heat-Resistance.</title>
        <authorList>
            <person name="Krawcyk A.O."/>
            <person name="Berendsen E.M."/>
            <person name="de Jong A."/>
            <person name="Holsappel S."/>
            <person name="Eijlander R.T."/>
            <person name="Wells-Bennik M."/>
            <person name="Kuipers O.P."/>
        </authorList>
    </citation>
    <scope>NUCLEOTIDE SEQUENCE [LARGE SCALE GENOMIC DNA]</scope>
    <source>
        <strain evidence="8 9">B4067</strain>
    </source>
</reference>
<dbReference type="Pfam" id="PF01451">
    <property type="entry name" value="LMWPc"/>
    <property type="match status" value="1"/>
</dbReference>
<accession>A0ABD3ZSH3</accession>
<evidence type="ECO:0000256" key="4">
    <source>
        <dbReference type="ARBA" id="ARBA00022912"/>
    </source>
</evidence>
<dbReference type="RefSeq" id="WP_041055565.1">
    <property type="nucleotide sequence ID" value="NZ_JSXS01000074.1"/>
</dbReference>
<dbReference type="PANTHER" id="PTHR11717">
    <property type="entry name" value="LOW MOLECULAR WEIGHT PROTEIN TYROSINE PHOSPHATASE"/>
    <property type="match status" value="1"/>
</dbReference>
<evidence type="ECO:0000313" key="8">
    <source>
        <dbReference type="EMBL" id="KIL31109.1"/>
    </source>
</evidence>
<dbReference type="EMBL" id="JSXS01000074">
    <property type="protein sequence ID" value="KIL31109.1"/>
    <property type="molecule type" value="Genomic_DNA"/>
</dbReference>
<dbReference type="FunFam" id="3.40.50.2300:FF:000113">
    <property type="entry name" value="Low molecular weight protein-tyrosine-phosphatase"/>
    <property type="match status" value="1"/>
</dbReference>
<evidence type="ECO:0000256" key="6">
    <source>
        <dbReference type="PIRSR" id="PIRSR617867-1"/>
    </source>
</evidence>
<dbReference type="Proteomes" id="UP000031970">
    <property type="component" value="Unassembled WGS sequence"/>
</dbReference>
<sequence length="158" mass="17308">MISVLFVCLGNICRSPMAEAIFRDLAAKKGLAGKIKANSAGIGGWHIGNPPHEGTQEILRREGISFDGMLARQVSEQDLDDFDYIIAMDAENIGSLRSMAGFKNTSHIKRLLDYVEDSGLANVPDPYYTGNFEEVCQLIKSGCGEHLLASIQKEKNCE</sequence>
<dbReference type="InterPro" id="IPR017867">
    <property type="entry name" value="Tyr_phospatase_low_mol_wt"/>
</dbReference>
<dbReference type="InterPro" id="IPR050438">
    <property type="entry name" value="LMW_PTPase"/>
</dbReference>
<dbReference type="InterPro" id="IPR023485">
    <property type="entry name" value="Ptyr_pPase"/>
</dbReference>
<evidence type="ECO:0000313" key="9">
    <source>
        <dbReference type="Proteomes" id="UP000031970"/>
    </source>
</evidence>
<feature type="domain" description="Phosphotyrosine protein phosphatase I" evidence="7">
    <location>
        <begin position="2"/>
        <end position="149"/>
    </location>
</feature>
<dbReference type="GO" id="GO:0004725">
    <property type="term" value="F:protein tyrosine phosphatase activity"/>
    <property type="evidence" value="ECO:0007669"/>
    <property type="project" value="UniProtKB-EC"/>
</dbReference>
<dbReference type="PANTHER" id="PTHR11717:SF7">
    <property type="entry name" value="LOW MOLECULAR WEIGHT PHOSPHOTYROSINE PROTEIN PHOSPHATASE"/>
    <property type="match status" value="1"/>
</dbReference>
<evidence type="ECO:0000256" key="1">
    <source>
        <dbReference type="ARBA" id="ARBA00011063"/>
    </source>
</evidence>
<comment type="caution">
    <text evidence="8">The sequence shown here is derived from an EMBL/GenBank/DDBJ whole genome shotgun (WGS) entry which is preliminary data.</text>
</comment>
<comment type="similarity">
    <text evidence="1">Belongs to the low molecular weight phosphotyrosine protein phosphatase family.</text>
</comment>
<dbReference type="SMART" id="SM00226">
    <property type="entry name" value="LMWPc"/>
    <property type="match status" value="1"/>
</dbReference>
<comment type="catalytic activity">
    <reaction evidence="5">
        <text>O-phospho-L-tyrosyl-[protein] + H2O = L-tyrosyl-[protein] + phosphate</text>
        <dbReference type="Rhea" id="RHEA:10684"/>
        <dbReference type="Rhea" id="RHEA-COMP:10136"/>
        <dbReference type="Rhea" id="RHEA-COMP:20101"/>
        <dbReference type="ChEBI" id="CHEBI:15377"/>
        <dbReference type="ChEBI" id="CHEBI:43474"/>
        <dbReference type="ChEBI" id="CHEBI:46858"/>
        <dbReference type="ChEBI" id="CHEBI:61978"/>
        <dbReference type="EC" id="3.1.3.48"/>
    </reaction>
</comment>
<keyword evidence="4" id="KW-0904">Protein phosphatase</keyword>
<dbReference type="SUPFAM" id="SSF52788">
    <property type="entry name" value="Phosphotyrosine protein phosphatases I"/>
    <property type="match status" value="1"/>
</dbReference>
<dbReference type="CDD" id="cd16343">
    <property type="entry name" value="LMWPTP"/>
    <property type="match status" value="1"/>
</dbReference>